<organism evidence="1 2">
    <name type="scientific">Schizopora paradoxa</name>
    <dbReference type="NCBI Taxonomy" id="27342"/>
    <lineage>
        <taxon>Eukaryota</taxon>
        <taxon>Fungi</taxon>
        <taxon>Dikarya</taxon>
        <taxon>Basidiomycota</taxon>
        <taxon>Agaricomycotina</taxon>
        <taxon>Agaricomycetes</taxon>
        <taxon>Hymenochaetales</taxon>
        <taxon>Schizoporaceae</taxon>
        <taxon>Schizopora</taxon>
    </lineage>
</organism>
<keyword evidence="2" id="KW-1185">Reference proteome</keyword>
<evidence type="ECO:0000313" key="1">
    <source>
        <dbReference type="EMBL" id="KLO08162.1"/>
    </source>
</evidence>
<reference evidence="1 2" key="1">
    <citation type="submission" date="2015-04" db="EMBL/GenBank/DDBJ databases">
        <title>Complete genome sequence of Schizopora paradoxa KUC8140, a cosmopolitan wood degrader in East Asia.</title>
        <authorList>
            <consortium name="DOE Joint Genome Institute"/>
            <person name="Min B."/>
            <person name="Park H."/>
            <person name="Jang Y."/>
            <person name="Kim J.-J."/>
            <person name="Kim K.H."/>
            <person name="Pangilinan J."/>
            <person name="Lipzen A."/>
            <person name="Riley R."/>
            <person name="Grigoriev I.V."/>
            <person name="Spatafora J.W."/>
            <person name="Choi I.-G."/>
        </authorList>
    </citation>
    <scope>NUCLEOTIDE SEQUENCE [LARGE SCALE GENOMIC DNA]</scope>
    <source>
        <strain evidence="1 2">KUC8140</strain>
    </source>
</reference>
<name>A0A0H2R9V1_9AGAM</name>
<sequence>MAKPEETGSEIILLSIADKDKLCKFSKDVEEYLGVKLVQSLLCLNGFRVPQASAILCAKLAAWREQVELICSRQSAMANRHLMLPKIPRAGGELKTKQNGIVANELVGSALTPEPERTDWKPFISSCEELVRGLRQFSVALEHLGKYYNLHTTEIVNRMGAFIVTLKVSPSE</sequence>
<dbReference type="Proteomes" id="UP000053477">
    <property type="component" value="Unassembled WGS sequence"/>
</dbReference>
<dbReference type="InParanoid" id="A0A0H2R9V1"/>
<accession>A0A0H2R9V1</accession>
<gene>
    <name evidence="1" type="ORF">SCHPADRAFT_620199</name>
</gene>
<dbReference type="EMBL" id="KQ086104">
    <property type="protein sequence ID" value="KLO08162.1"/>
    <property type="molecule type" value="Genomic_DNA"/>
</dbReference>
<protein>
    <submittedName>
        <fullName evidence="1">Uncharacterized protein</fullName>
    </submittedName>
</protein>
<proteinExistence type="predicted"/>
<dbReference type="AlphaFoldDB" id="A0A0H2R9V1"/>
<evidence type="ECO:0000313" key="2">
    <source>
        <dbReference type="Proteomes" id="UP000053477"/>
    </source>
</evidence>